<dbReference type="RefSeq" id="WP_189262775.1">
    <property type="nucleotide sequence ID" value="NZ_BMML01000005.1"/>
</dbReference>
<reference evidence="2" key="2">
    <citation type="submission" date="2020-09" db="EMBL/GenBank/DDBJ databases">
        <authorList>
            <person name="Sun Q."/>
            <person name="Zhou Y."/>
        </authorList>
    </citation>
    <scope>NUCLEOTIDE SEQUENCE</scope>
    <source>
        <strain evidence="2">CGMCC 4.7110</strain>
    </source>
</reference>
<feature type="transmembrane region" description="Helical" evidence="1">
    <location>
        <begin position="44"/>
        <end position="64"/>
    </location>
</feature>
<dbReference type="Proteomes" id="UP000653411">
    <property type="component" value="Unassembled WGS sequence"/>
</dbReference>
<evidence type="ECO:0000256" key="1">
    <source>
        <dbReference type="SAM" id="Phobius"/>
    </source>
</evidence>
<protein>
    <submittedName>
        <fullName evidence="2">Uncharacterized protein</fullName>
    </submittedName>
</protein>
<gene>
    <name evidence="2" type="ORF">GCM10011578_025470</name>
</gene>
<accession>A0A918CQI7</accession>
<evidence type="ECO:0000313" key="3">
    <source>
        <dbReference type="Proteomes" id="UP000653411"/>
    </source>
</evidence>
<keyword evidence="3" id="KW-1185">Reference proteome</keyword>
<dbReference type="EMBL" id="BMML01000005">
    <property type="protein sequence ID" value="GGN02865.1"/>
    <property type="molecule type" value="Genomic_DNA"/>
</dbReference>
<name>A0A918CQI7_9ACTN</name>
<keyword evidence="1" id="KW-0812">Transmembrane</keyword>
<organism evidence="2 3">
    <name type="scientific">Streptomyces fuscichromogenes</name>
    <dbReference type="NCBI Taxonomy" id="1324013"/>
    <lineage>
        <taxon>Bacteria</taxon>
        <taxon>Bacillati</taxon>
        <taxon>Actinomycetota</taxon>
        <taxon>Actinomycetes</taxon>
        <taxon>Kitasatosporales</taxon>
        <taxon>Streptomycetaceae</taxon>
        <taxon>Streptomyces</taxon>
    </lineage>
</organism>
<keyword evidence="1" id="KW-1133">Transmembrane helix</keyword>
<evidence type="ECO:0000313" key="2">
    <source>
        <dbReference type="EMBL" id="GGN02865.1"/>
    </source>
</evidence>
<reference evidence="2" key="1">
    <citation type="journal article" date="2014" name="Int. J. Syst. Evol. Microbiol.">
        <title>Complete genome sequence of Corynebacterium casei LMG S-19264T (=DSM 44701T), isolated from a smear-ripened cheese.</title>
        <authorList>
            <consortium name="US DOE Joint Genome Institute (JGI-PGF)"/>
            <person name="Walter F."/>
            <person name="Albersmeier A."/>
            <person name="Kalinowski J."/>
            <person name="Ruckert C."/>
        </authorList>
    </citation>
    <scope>NUCLEOTIDE SEQUENCE</scope>
    <source>
        <strain evidence="2">CGMCC 4.7110</strain>
    </source>
</reference>
<proteinExistence type="predicted"/>
<dbReference type="AlphaFoldDB" id="A0A918CQI7"/>
<keyword evidence="1" id="KW-0472">Membrane</keyword>
<sequence length="72" mass="7817">MTSDSEPTARWTKDKAGATLAATTGYFFAFGPALETARQLIPDYPHTTAGIVSLVVALLAYWAGLRMMRKLP</sequence>
<comment type="caution">
    <text evidence="2">The sequence shown here is derived from an EMBL/GenBank/DDBJ whole genome shotgun (WGS) entry which is preliminary data.</text>
</comment>